<sequence>MTSIAISGASGKLGRMVLQSLRSITKQPLVLLSRTPDALAGISSSLEPRFADFDQVESLQQAMAGVDRLVLISTNAMGPDGIRVRQHRAAIDTAIAAGVSHIVYTSFLKADSSPLSLMTADHATTEAILKESSIGYSILRNAFYDDLARQFLERADHDGRFVHAAGAGGVAYVTRQQCADAAAFAVSDGFSGRRTLDITGRKAITMPELAELARTSRGRSYSPVEVSKEALVERMVAASVPPESAAMLAWIDDGLARGAGGPASQDFERLTGREPPVLAL</sequence>
<keyword evidence="3" id="KW-1185">Reference proteome</keyword>
<dbReference type="SUPFAM" id="SSF51735">
    <property type="entry name" value="NAD(P)-binding Rossmann-fold domains"/>
    <property type="match status" value="1"/>
</dbReference>
<evidence type="ECO:0000259" key="1">
    <source>
        <dbReference type="Pfam" id="PF13460"/>
    </source>
</evidence>
<dbReference type="OrthoDB" id="7771794at2"/>
<comment type="caution">
    <text evidence="2">The sequence shown here is derived from an EMBL/GenBank/DDBJ whole genome shotgun (WGS) entry which is preliminary data.</text>
</comment>
<dbReference type="InterPro" id="IPR016040">
    <property type="entry name" value="NAD(P)-bd_dom"/>
</dbReference>
<dbReference type="PANTHER" id="PTHR47129">
    <property type="entry name" value="QUINONE OXIDOREDUCTASE 2"/>
    <property type="match status" value="1"/>
</dbReference>
<dbReference type="InterPro" id="IPR052718">
    <property type="entry name" value="NmrA-type_oxidoreductase"/>
</dbReference>
<name>A0A0F5Q779_9HYPH</name>
<dbReference type="Proteomes" id="UP000033411">
    <property type="component" value="Unassembled WGS sequence"/>
</dbReference>
<proteinExistence type="predicted"/>
<reference evidence="2 3" key="1">
    <citation type="submission" date="2015-03" db="EMBL/GenBank/DDBJ databases">
        <authorList>
            <person name="Lepp D."/>
            <person name="Hassan Y.I."/>
            <person name="Li X.-Z."/>
            <person name="Zhou T."/>
        </authorList>
    </citation>
    <scope>NUCLEOTIDE SEQUENCE [LARGE SCALE GENOMIC DNA]</scope>
    <source>
        <strain evidence="2 3">E84</strain>
    </source>
</reference>
<dbReference type="InterPro" id="IPR036291">
    <property type="entry name" value="NAD(P)-bd_dom_sf"/>
</dbReference>
<dbReference type="STRING" id="1293439.WH87_14295"/>
<organism evidence="2 3">
    <name type="scientific">Devosia epidermidihirudinis</name>
    <dbReference type="NCBI Taxonomy" id="1293439"/>
    <lineage>
        <taxon>Bacteria</taxon>
        <taxon>Pseudomonadati</taxon>
        <taxon>Pseudomonadota</taxon>
        <taxon>Alphaproteobacteria</taxon>
        <taxon>Hyphomicrobiales</taxon>
        <taxon>Devosiaceae</taxon>
        <taxon>Devosia</taxon>
    </lineage>
</organism>
<dbReference type="Gene3D" id="3.40.50.720">
    <property type="entry name" value="NAD(P)-binding Rossmann-like Domain"/>
    <property type="match status" value="1"/>
</dbReference>
<dbReference type="EMBL" id="LANJ01000023">
    <property type="protein sequence ID" value="KKC36511.1"/>
    <property type="molecule type" value="Genomic_DNA"/>
</dbReference>
<dbReference type="RefSeq" id="WP_046138838.1">
    <property type="nucleotide sequence ID" value="NZ_LANJ01000023.1"/>
</dbReference>
<gene>
    <name evidence="2" type="ORF">WH87_14295</name>
</gene>
<protein>
    <recommendedName>
        <fullName evidence="1">NAD(P)-binding domain-containing protein</fullName>
    </recommendedName>
</protein>
<evidence type="ECO:0000313" key="3">
    <source>
        <dbReference type="Proteomes" id="UP000033411"/>
    </source>
</evidence>
<dbReference type="AlphaFoldDB" id="A0A0F5Q779"/>
<evidence type="ECO:0000313" key="2">
    <source>
        <dbReference type="EMBL" id="KKC36511.1"/>
    </source>
</evidence>
<feature type="domain" description="NAD(P)-binding" evidence="1">
    <location>
        <begin position="8"/>
        <end position="183"/>
    </location>
</feature>
<dbReference type="Gene3D" id="3.90.25.10">
    <property type="entry name" value="UDP-galactose 4-epimerase, domain 1"/>
    <property type="match status" value="1"/>
</dbReference>
<dbReference type="Pfam" id="PF13460">
    <property type="entry name" value="NAD_binding_10"/>
    <property type="match status" value="1"/>
</dbReference>
<accession>A0A0F5Q779</accession>
<dbReference type="PATRIC" id="fig|1293439.3.peg.2599"/>
<dbReference type="PANTHER" id="PTHR47129:SF1">
    <property type="entry name" value="NMRA-LIKE DOMAIN-CONTAINING PROTEIN"/>
    <property type="match status" value="1"/>
</dbReference>